<reference evidence="1 2" key="1">
    <citation type="submission" date="2024-06" db="EMBL/GenBank/DDBJ databases">
        <title>The Natural Products Discovery Center: Release of the First 8490 Sequenced Strains for Exploring Actinobacteria Biosynthetic Diversity.</title>
        <authorList>
            <person name="Kalkreuter E."/>
            <person name="Kautsar S.A."/>
            <person name="Yang D."/>
            <person name="Bader C.D."/>
            <person name="Teijaro C.N."/>
            <person name="Fluegel L."/>
            <person name="Davis C.M."/>
            <person name="Simpson J.R."/>
            <person name="Lauterbach L."/>
            <person name="Steele A.D."/>
            <person name="Gui C."/>
            <person name="Meng S."/>
            <person name="Li G."/>
            <person name="Viehrig K."/>
            <person name="Ye F."/>
            <person name="Su P."/>
            <person name="Kiefer A.F."/>
            <person name="Nichols A."/>
            <person name="Cepeda A.J."/>
            <person name="Yan W."/>
            <person name="Fan B."/>
            <person name="Jiang Y."/>
            <person name="Adhikari A."/>
            <person name="Zheng C.-J."/>
            <person name="Schuster L."/>
            <person name="Cowan T.M."/>
            <person name="Smanski M.J."/>
            <person name="Chevrette M.G."/>
            <person name="De Carvalho L.P.S."/>
            <person name="Shen B."/>
        </authorList>
    </citation>
    <scope>NUCLEOTIDE SEQUENCE [LARGE SCALE GENOMIC DNA]</scope>
    <source>
        <strain evidence="1 2">NPDC048946</strain>
    </source>
</reference>
<comment type="caution">
    <text evidence="1">The sequence shown here is derived from an EMBL/GenBank/DDBJ whole genome shotgun (WGS) entry which is preliminary data.</text>
</comment>
<proteinExistence type="predicted"/>
<protein>
    <submittedName>
        <fullName evidence="1">Uncharacterized protein</fullName>
    </submittedName>
</protein>
<dbReference type="RefSeq" id="WP_358351761.1">
    <property type="nucleotide sequence ID" value="NZ_JBEZFP010000018.1"/>
</dbReference>
<accession>A0ABV3DDD0</accession>
<gene>
    <name evidence="1" type="ORF">AB0C36_09590</name>
</gene>
<evidence type="ECO:0000313" key="2">
    <source>
        <dbReference type="Proteomes" id="UP001551482"/>
    </source>
</evidence>
<dbReference type="EMBL" id="JBEZFP010000018">
    <property type="protein sequence ID" value="MEU8133748.1"/>
    <property type="molecule type" value="Genomic_DNA"/>
</dbReference>
<evidence type="ECO:0000313" key="1">
    <source>
        <dbReference type="EMBL" id="MEU8133748.1"/>
    </source>
</evidence>
<organism evidence="1 2">
    <name type="scientific">Streptodolium elevatio</name>
    <dbReference type="NCBI Taxonomy" id="3157996"/>
    <lineage>
        <taxon>Bacteria</taxon>
        <taxon>Bacillati</taxon>
        <taxon>Actinomycetota</taxon>
        <taxon>Actinomycetes</taxon>
        <taxon>Kitasatosporales</taxon>
        <taxon>Streptomycetaceae</taxon>
        <taxon>Streptodolium</taxon>
    </lineage>
</organism>
<keyword evidence="2" id="KW-1185">Reference proteome</keyword>
<name>A0ABV3DDD0_9ACTN</name>
<sequence length="46" mass="4849">MSFWSFQLTGGSTFINLGAATTNALNGALLARRPDHYKTSPSSASC</sequence>
<dbReference type="Proteomes" id="UP001551482">
    <property type="component" value="Unassembled WGS sequence"/>
</dbReference>